<dbReference type="SUPFAM" id="SSF53756">
    <property type="entry name" value="UDP-Glycosyltransferase/glycogen phosphorylase"/>
    <property type="match status" value="1"/>
</dbReference>
<evidence type="ECO:0000313" key="5">
    <source>
        <dbReference type="EMBL" id="MFC6879045.1"/>
    </source>
</evidence>
<name>A0ABW2CDJ9_9ACTN</name>
<gene>
    <name evidence="5" type="ORF">ACFQKB_04625</name>
</gene>
<evidence type="ECO:0000313" key="6">
    <source>
        <dbReference type="Proteomes" id="UP001596380"/>
    </source>
</evidence>
<comment type="caution">
    <text evidence="5">The sequence shown here is derived from an EMBL/GenBank/DDBJ whole genome shotgun (WGS) entry which is preliminary data.</text>
</comment>
<dbReference type="PANTHER" id="PTHR45947:SF3">
    <property type="entry name" value="SULFOQUINOVOSYL TRANSFERASE SQD2"/>
    <property type="match status" value="1"/>
</dbReference>
<dbReference type="InterPro" id="IPR001296">
    <property type="entry name" value="Glyco_trans_1"/>
</dbReference>
<dbReference type="CDD" id="cd03801">
    <property type="entry name" value="GT4_PimA-like"/>
    <property type="match status" value="1"/>
</dbReference>
<dbReference type="InterPro" id="IPR050194">
    <property type="entry name" value="Glycosyltransferase_grp1"/>
</dbReference>
<organism evidence="5 6">
    <name type="scientific">Actinomadura yumaensis</name>
    <dbReference type="NCBI Taxonomy" id="111807"/>
    <lineage>
        <taxon>Bacteria</taxon>
        <taxon>Bacillati</taxon>
        <taxon>Actinomycetota</taxon>
        <taxon>Actinomycetes</taxon>
        <taxon>Streptosporangiales</taxon>
        <taxon>Thermomonosporaceae</taxon>
        <taxon>Actinomadura</taxon>
    </lineage>
</organism>
<protein>
    <submittedName>
        <fullName evidence="5">Glycosyltransferase family 4 protein</fullName>
        <ecNumber evidence="5">2.4.-.-</ecNumber>
    </submittedName>
</protein>
<accession>A0ABW2CDJ9</accession>
<dbReference type="Pfam" id="PF00534">
    <property type="entry name" value="Glycos_transf_1"/>
    <property type="match status" value="1"/>
</dbReference>
<evidence type="ECO:0000256" key="2">
    <source>
        <dbReference type="ARBA" id="ARBA00022679"/>
    </source>
</evidence>
<dbReference type="Gene3D" id="3.40.50.2000">
    <property type="entry name" value="Glycogen Phosphorylase B"/>
    <property type="match status" value="2"/>
</dbReference>
<feature type="domain" description="Glycosyltransferase subfamily 4-like N-terminal" evidence="4">
    <location>
        <begin position="30"/>
        <end position="179"/>
    </location>
</feature>
<evidence type="ECO:0000256" key="1">
    <source>
        <dbReference type="ARBA" id="ARBA00022676"/>
    </source>
</evidence>
<evidence type="ECO:0000259" key="4">
    <source>
        <dbReference type="Pfam" id="PF13439"/>
    </source>
</evidence>
<sequence>MDGTLTGARGTARLIPRTLVVTGHFPPEDGGVQTFTWELVRRLPADRLLVVAPCWPGDAAFDAGLPFPTVRRHGYLLFRGLRRLVREHALTAGWITAAAPFGLYAPLVRAAGVGRLVASSHGQELGWARALPTRLAMRAVAGRVDTLTCLNRTTRAELGAAVGRGTRLATLAGGVDAERFAPHVSGEPARRRYGLGGGPVVVSVARLVRRKGHDLLLRAWADVLAARPDARLLIVGDGPMRGPLAEAAAREFPGSVRIAGPVPAADLPGCYAAADVFVLPCRDDRRGLQTEGLGLTTLEASASGLPVVVGRSGGSAESLLDRRTGLLVDASRPDAIASALLELLADPVRARAMGAAGRRWVLDTWTWDRAAERLAALLRGEPAPDPMIEPWG</sequence>
<feature type="domain" description="Glycosyl transferase family 1" evidence="3">
    <location>
        <begin position="196"/>
        <end position="360"/>
    </location>
</feature>
<keyword evidence="6" id="KW-1185">Reference proteome</keyword>
<dbReference type="EC" id="2.4.-.-" evidence="5"/>
<dbReference type="InterPro" id="IPR028098">
    <property type="entry name" value="Glyco_trans_4-like_N"/>
</dbReference>
<proteinExistence type="predicted"/>
<evidence type="ECO:0000259" key="3">
    <source>
        <dbReference type="Pfam" id="PF00534"/>
    </source>
</evidence>
<keyword evidence="1 5" id="KW-0328">Glycosyltransferase</keyword>
<dbReference type="Pfam" id="PF13439">
    <property type="entry name" value="Glyco_transf_4"/>
    <property type="match status" value="1"/>
</dbReference>
<keyword evidence="2 5" id="KW-0808">Transferase</keyword>
<dbReference type="PANTHER" id="PTHR45947">
    <property type="entry name" value="SULFOQUINOVOSYL TRANSFERASE SQD2"/>
    <property type="match status" value="1"/>
</dbReference>
<dbReference type="Proteomes" id="UP001596380">
    <property type="component" value="Unassembled WGS sequence"/>
</dbReference>
<dbReference type="RefSeq" id="WP_175250174.1">
    <property type="nucleotide sequence ID" value="NZ_JBHSXS010000002.1"/>
</dbReference>
<reference evidence="6" key="1">
    <citation type="journal article" date="2019" name="Int. J. Syst. Evol. Microbiol.">
        <title>The Global Catalogue of Microorganisms (GCM) 10K type strain sequencing project: providing services to taxonomists for standard genome sequencing and annotation.</title>
        <authorList>
            <consortium name="The Broad Institute Genomics Platform"/>
            <consortium name="The Broad Institute Genome Sequencing Center for Infectious Disease"/>
            <person name="Wu L."/>
            <person name="Ma J."/>
        </authorList>
    </citation>
    <scope>NUCLEOTIDE SEQUENCE [LARGE SCALE GENOMIC DNA]</scope>
    <source>
        <strain evidence="6">JCM 3369</strain>
    </source>
</reference>
<dbReference type="GO" id="GO:0016757">
    <property type="term" value="F:glycosyltransferase activity"/>
    <property type="evidence" value="ECO:0007669"/>
    <property type="project" value="UniProtKB-KW"/>
</dbReference>
<dbReference type="EMBL" id="JBHSXS010000002">
    <property type="protein sequence ID" value="MFC6879045.1"/>
    <property type="molecule type" value="Genomic_DNA"/>
</dbReference>